<sequence>MMVQCFTRVVHRLLNSVIYSAYEAGHAIVTGEEEVQRNVWKFVESTELAMEIRGRATLNRLLRSASMQSRFPDIIVAFRSRQASTSILNDLSKELIDMQKDGQLDTEDYKLIRMKIQAQNMAIIAEACSLPTSYKPIAMLRIKIRPVSFAPLEVIVERGEENPIILTYSGILKIEGDYEDLGDGALPNSTSPLFFFNEGYFVDYIASPACVGYLGLITDEPSITRVIAETQVNAYIIPRDRVIEAMEEFTQPPSFYYDVLSYIARTIGLLVLQTHPKYQTWPVDKITRRLDTFLMPNLESASRFILPPDVHDAILVQGVAVDPESQESLIAPIYIPQSVRRLSFPGIFHHRVSPVLIVIADKRYRLPQELDWMHNADVGGEDNYKKFMNNEFSQQQPYIADDGY</sequence>
<organism evidence="1 2">
    <name type="scientific">Ixodes scapularis</name>
    <name type="common">Black-legged tick</name>
    <name type="synonym">Deer tick</name>
    <dbReference type="NCBI Taxonomy" id="6945"/>
    <lineage>
        <taxon>Eukaryota</taxon>
        <taxon>Metazoa</taxon>
        <taxon>Ecdysozoa</taxon>
        <taxon>Arthropoda</taxon>
        <taxon>Chelicerata</taxon>
        <taxon>Arachnida</taxon>
        <taxon>Acari</taxon>
        <taxon>Parasitiformes</taxon>
        <taxon>Ixodida</taxon>
        <taxon>Ixodoidea</taxon>
        <taxon>Ixodidae</taxon>
        <taxon>Ixodinae</taxon>
        <taxon>Ixodes</taxon>
    </lineage>
</organism>
<keyword evidence="2" id="KW-1185">Reference proteome</keyword>
<name>A0A1S4LC91_IXOSC</name>
<dbReference type="EMBL" id="ABJB010795763">
    <property type="status" value="NOT_ANNOTATED_CDS"/>
    <property type="molecule type" value="Genomic_DNA"/>
</dbReference>
<dbReference type="PaxDb" id="6945-B7QAC6"/>
<protein>
    <recommendedName>
        <fullName evidence="3">Cyclic nucleotide-binding domain-containing protein</fullName>
    </recommendedName>
</protein>
<dbReference type="VEuPathDB" id="VectorBase:ISCW011894"/>
<dbReference type="EMBL" id="ABJB010025556">
    <property type="status" value="NOT_ANNOTATED_CDS"/>
    <property type="molecule type" value="Genomic_DNA"/>
</dbReference>
<dbReference type="EMBL" id="ABJB010075260">
    <property type="status" value="NOT_ANNOTATED_CDS"/>
    <property type="molecule type" value="Genomic_DNA"/>
</dbReference>
<evidence type="ECO:0008006" key="3">
    <source>
        <dbReference type="Google" id="ProtNLM"/>
    </source>
</evidence>
<evidence type="ECO:0000313" key="2">
    <source>
        <dbReference type="Proteomes" id="UP000001555"/>
    </source>
</evidence>
<dbReference type="VEuPathDB" id="VectorBase:ISCP_019492"/>
<evidence type="ECO:0000313" key="1">
    <source>
        <dbReference type="EnsemblMetazoa" id="ISCW011894-PA"/>
    </source>
</evidence>
<dbReference type="EMBL" id="ABJB011061701">
    <property type="status" value="NOT_ANNOTATED_CDS"/>
    <property type="molecule type" value="Genomic_DNA"/>
</dbReference>
<proteinExistence type="predicted"/>
<dbReference type="HOGENOM" id="CLU_682028_0_0_1"/>
<dbReference type="VEuPathDB" id="VectorBase:ISCI011894"/>
<dbReference type="EnsemblMetazoa" id="ISCW011894-RA">
    <property type="protein sequence ID" value="ISCW011894-PA"/>
    <property type="gene ID" value="ISCW011894"/>
</dbReference>
<dbReference type="OrthoDB" id="6497062at2759"/>
<reference evidence="2" key="1">
    <citation type="submission" date="2008-03" db="EMBL/GenBank/DDBJ databases">
        <title>Annotation of Ixodes scapularis.</title>
        <authorList>
            <consortium name="Ixodes scapularis Genome Project Consortium"/>
            <person name="Caler E."/>
            <person name="Hannick L.I."/>
            <person name="Bidwell S."/>
            <person name="Joardar V."/>
            <person name="Thiagarajan M."/>
            <person name="Amedeo P."/>
            <person name="Galinsky K.J."/>
            <person name="Schobel S."/>
            <person name="Inman J."/>
            <person name="Hostetler J."/>
            <person name="Miller J."/>
            <person name="Hammond M."/>
            <person name="Megy K."/>
            <person name="Lawson D."/>
            <person name="Kodira C."/>
            <person name="Sutton G."/>
            <person name="Meyer J."/>
            <person name="Hill C.A."/>
            <person name="Birren B."/>
            <person name="Nene V."/>
            <person name="Collins F."/>
            <person name="Alarcon-Chaidez F."/>
            <person name="Wikel S."/>
            <person name="Strausberg R."/>
        </authorList>
    </citation>
    <scope>NUCLEOTIDE SEQUENCE [LARGE SCALE GENOMIC DNA]</scope>
    <source>
        <strain evidence="2">Wikel</strain>
    </source>
</reference>
<dbReference type="InterPro" id="IPR018490">
    <property type="entry name" value="cNMP-bd_dom_sf"/>
</dbReference>
<accession>A0A1S4LC91</accession>
<reference evidence="1" key="2">
    <citation type="submission" date="2020-05" db="UniProtKB">
        <authorList>
            <consortium name="EnsemblMetazoa"/>
        </authorList>
    </citation>
    <scope>IDENTIFICATION</scope>
    <source>
        <strain evidence="1">wikel</strain>
    </source>
</reference>
<dbReference type="InterPro" id="IPR014710">
    <property type="entry name" value="RmlC-like_jellyroll"/>
</dbReference>
<dbReference type="SUPFAM" id="SSF51206">
    <property type="entry name" value="cAMP-binding domain-like"/>
    <property type="match status" value="1"/>
</dbReference>
<dbReference type="Proteomes" id="UP000001555">
    <property type="component" value="Unassembled WGS sequence"/>
</dbReference>
<dbReference type="Gene3D" id="2.60.120.10">
    <property type="entry name" value="Jelly Rolls"/>
    <property type="match status" value="1"/>
</dbReference>